<sequence length="466" mass="51636">MLVRPFPRLIVLIGPLLVFGYMFFVYFDGESAVENWSKAFRNHDETAPQYGPENRPTTTQEPELLLQEVDDAGEAIVDSSQYREVFSVSTADRKYFTIDFGPDYPALNPNIIPHPHEPGTWIIVAQREKDGDAIFEEVVCNAKFQPDGKLACATEPAILPVTTTNFGNCLGELDFFGNSVGPHDMRVFYGPDAPFVMFGSQSAHACFGLWAQDLRPLVPDFALEALATTLFKTSTELQRPPPWGQVEKNWFMFWDPQGNAYVHHDVEPKRVFSQLLPDGSVGPNLAPLAASSDDACMAKYMPQPAPANENLHQATNSLAITLCARSDPACRPSAANTFVMALFQHKKWAAWHAMYEPYVLLFQQSPPFAVHAIAQKPLWIHGRGPLTSTTDIPKWKNFGQELPKEHSEMFYVTSMSWKAAGQRYHGYVDDVLFLAFGVEDARSGGIDVTAGDLLLDLGVCGAEGGA</sequence>
<dbReference type="RefSeq" id="XP_033691054.1">
    <property type="nucleotide sequence ID" value="XM_033831343.1"/>
</dbReference>
<dbReference type="AlphaFoldDB" id="A0A6A6J2B8"/>
<feature type="transmembrane region" description="Helical" evidence="1">
    <location>
        <begin position="9"/>
        <end position="27"/>
    </location>
</feature>
<evidence type="ECO:0000313" key="2">
    <source>
        <dbReference type="EMBL" id="KAF2256050.1"/>
    </source>
</evidence>
<dbReference type="GeneID" id="54584673"/>
<reference evidence="2" key="1">
    <citation type="journal article" date="2020" name="Stud. Mycol.">
        <title>101 Dothideomycetes genomes: a test case for predicting lifestyles and emergence of pathogens.</title>
        <authorList>
            <person name="Haridas S."/>
            <person name="Albert R."/>
            <person name="Binder M."/>
            <person name="Bloem J."/>
            <person name="Labutti K."/>
            <person name="Salamov A."/>
            <person name="Andreopoulos B."/>
            <person name="Baker S."/>
            <person name="Barry K."/>
            <person name="Bills G."/>
            <person name="Bluhm B."/>
            <person name="Cannon C."/>
            <person name="Castanera R."/>
            <person name="Culley D."/>
            <person name="Daum C."/>
            <person name="Ezra D."/>
            <person name="Gonzalez J."/>
            <person name="Henrissat B."/>
            <person name="Kuo A."/>
            <person name="Liang C."/>
            <person name="Lipzen A."/>
            <person name="Lutzoni F."/>
            <person name="Magnuson J."/>
            <person name="Mondo S."/>
            <person name="Nolan M."/>
            <person name="Ohm R."/>
            <person name="Pangilinan J."/>
            <person name="Park H.-J."/>
            <person name="Ramirez L."/>
            <person name="Alfaro M."/>
            <person name="Sun H."/>
            <person name="Tritt A."/>
            <person name="Yoshinaga Y."/>
            <person name="Zwiers L.-H."/>
            <person name="Turgeon B."/>
            <person name="Goodwin S."/>
            <person name="Spatafora J."/>
            <person name="Crous P."/>
            <person name="Grigoriev I."/>
        </authorList>
    </citation>
    <scope>NUCLEOTIDE SEQUENCE</scope>
    <source>
        <strain evidence="2">CBS 122368</strain>
    </source>
</reference>
<evidence type="ECO:0000313" key="3">
    <source>
        <dbReference type="Proteomes" id="UP000800094"/>
    </source>
</evidence>
<evidence type="ECO:0000256" key="1">
    <source>
        <dbReference type="SAM" id="Phobius"/>
    </source>
</evidence>
<accession>A0A6A6J2B8</accession>
<dbReference type="Proteomes" id="UP000800094">
    <property type="component" value="Unassembled WGS sequence"/>
</dbReference>
<keyword evidence="1" id="KW-0812">Transmembrane</keyword>
<keyword evidence="1" id="KW-0472">Membrane</keyword>
<keyword evidence="1" id="KW-1133">Transmembrane helix</keyword>
<protein>
    <submittedName>
        <fullName evidence="2">Uncharacterized protein</fullName>
    </submittedName>
</protein>
<organism evidence="2 3">
    <name type="scientific">Trematosphaeria pertusa</name>
    <dbReference type="NCBI Taxonomy" id="390896"/>
    <lineage>
        <taxon>Eukaryota</taxon>
        <taxon>Fungi</taxon>
        <taxon>Dikarya</taxon>
        <taxon>Ascomycota</taxon>
        <taxon>Pezizomycotina</taxon>
        <taxon>Dothideomycetes</taxon>
        <taxon>Pleosporomycetidae</taxon>
        <taxon>Pleosporales</taxon>
        <taxon>Massarineae</taxon>
        <taxon>Trematosphaeriaceae</taxon>
        <taxon>Trematosphaeria</taxon>
    </lineage>
</organism>
<dbReference type="OrthoDB" id="2522565at2759"/>
<name>A0A6A6J2B8_9PLEO</name>
<gene>
    <name evidence="2" type="ORF">BU26DRAFT_536376</name>
</gene>
<proteinExistence type="predicted"/>
<dbReference type="EMBL" id="ML987189">
    <property type="protein sequence ID" value="KAF2256050.1"/>
    <property type="molecule type" value="Genomic_DNA"/>
</dbReference>
<keyword evidence="3" id="KW-1185">Reference proteome</keyword>